<evidence type="ECO:0000313" key="2">
    <source>
        <dbReference type="EMBL" id="OQE00201.1"/>
    </source>
</evidence>
<feature type="region of interest" description="Disordered" evidence="1">
    <location>
        <begin position="1"/>
        <end position="38"/>
    </location>
</feature>
<protein>
    <submittedName>
        <fullName evidence="2">Uncharacterized protein</fullName>
    </submittedName>
</protein>
<proteinExistence type="predicted"/>
<gene>
    <name evidence="2" type="ORF">PENVUL_c056G08094</name>
</gene>
<sequence length="670" mass="73991">MSSSTNQHLPTTSSDLPSQQTATAPHLDPNVQLANNGYAPNDNQLAGLVEAATAAADQDVSQWAAAAAVAAAAGAAGHHHQLDSYTDMDLSENGFSDANFGTGMSSGRHMRVSSHTDHSQSSGLTRTATKKRKRNDDNLDPALTGAGLSAAQHQSHSAHQTPHGYTGEGIDIRSEQQQSLSDARAVGIHSAAALFRQPSGNKKYTRPPISKMFSSLEISPENFLHLQAAAKNYMLNDEHPERRDCVGQRGKGDTEMVKLRLWNCVRQFLEAEGNGERFFGESVVNEGMGPRAYIWPRDQHKIISLVIPLLRRMVTNERQRQYAIETRKGGGAEERRRRKTEDFSNMNSPRFSPEQQHLQMQNQTSHRDDLSQSMPPPPPPMQQSAMDGSQPIDLGLTDLFLDGYTVDWEEIARCYDTYNESYELDNLWSLSGLQQPDWRGLVAAVDSHYHVIHNGDYNCPPNCEDANINRIIHADTTSGLQWRIGGGRNLPARDEFASSITRDVSRIIRENIASRHGHPAQTPDPHFHQPFTPLPESTPTANTTIPSHTQGQISLRVNILHNGKRILPRFDLPASQCPNIDTVKQAILRRYAGQIPGLPAFQGAGVNPTAQEARESVVLDGWKVKVWLSDGLMPVQNQKEWTIAVLLADAVDWMDGELKVLVDVDGEDGQ</sequence>
<feature type="region of interest" description="Disordered" evidence="1">
    <location>
        <begin position="321"/>
        <end position="389"/>
    </location>
</feature>
<dbReference type="AlphaFoldDB" id="A0A1V6REJ1"/>
<organism evidence="2 3">
    <name type="scientific">Penicillium vulpinum</name>
    <dbReference type="NCBI Taxonomy" id="29845"/>
    <lineage>
        <taxon>Eukaryota</taxon>
        <taxon>Fungi</taxon>
        <taxon>Dikarya</taxon>
        <taxon>Ascomycota</taxon>
        <taxon>Pezizomycotina</taxon>
        <taxon>Eurotiomycetes</taxon>
        <taxon>Eurotiomycetidae</taxon>
        <taxon>Eurotiales</taxon>
        <taxon>Aspergillaceae</taxon>
        <taxon>Penicillium</taxon>
    </lineage>
</organism>
<evidence type="ECO:0000313" key="3">
    <source>
        <dbReference type="Proteomes" id="UP000191518"/>
    </source>
</evidence>
<feature type="region of interest" description="Disordered" evidence="1">
    <location>
        <begin position="99"/>
        <end position="169"/>
    </location>
</feature>
<comment type="caution">
    <text evidence="2">The sequence shown here is derived from an EMBL/GenBank/DDBJ whole genome shotgun (WGS) entry which is preliminary data.</text>
</comment>
<dbReference type="EMBL" id="MDYP01000056">
    <property type="protein sequence ID" value="OQE00201.1"/>
    <property type="molecule type" value="Genomic_DNA"/>
</dbReference>
<feature type="compositionally biased region" description="Low complexity" evidence="1">
    <location>
        <begin position="149"/>
        <end position="160"/>
    </location>
</feature>
<dbReference type="Proteomes" id="UP000191518">
    <property type="component" value="Unassembled WGS sequence"/>
</dbReference>
<feature type="compositionally biased region" description="Basic and acidic residues" evidence="1">
    <location>
        <begin position="321"/>
        <end position="342"/>
    </location>
</feature>
<dbReference type="OrthoDB" id="5373017at2759"/>
<accession>A0A1V6REJ1</accession>
<reference evidence="3" key="1">
    <citation type="journal article" date="2017" name="Nat. Microbiol.">
        <title>Global analysis of biosynthetic gene clusters reveals vast potential of secondary metabolite production in Penicillium species.</title>
        <authorList>
            <person name="Nielsen J.C."/>
            <person name="Grijseels S."/>
            <person name="Prigent S."/>
            <person name="Ji B."/>
            <person name="Dainat J."/>
            <person name="Nielsen K.F."/>
            <person name="Frisvad J.C."/>
            <person name="Workman M."/>
            <person name="Nielsen J."/>
        </authorList>
    </citation>
    <scope>NUCLEOTIDE SEQUENCE [LARGE SCALE GENOMIC DNA]</scope>
    <source>
        <strain evidence="3">IBT 29486</strain>
    </source>
</reference>
<evidence type="ECO:0000256" key="1">
    <source>
        <dbReference type="SAM" id="MobiDB-lite"/>
    </source>
</evidence>
<name>A0A1V6REJ1_9EURO</name>
<feature type="compositionally biased region" description="Polar residues" evidence="1">
    <location>
        <begin position="1"/>
        <end position="23"/>
    </location>
</feature>
<feature type="compositionally biased region" description="Polar residues" evidence="1">
    <location>
        <begin position="343"/>
        <end position="364"/>
    </location>
</feature>
<dbReference type="STRING" id="29845.A0A1V6REJ1"/>
<keyword evidence="3" id="KW-1185">Reference proteome</keyword>